<gene>
    <name evidence="7" type="ordered locus">Hden_0795</name>
</gene>
<keyword evidence="8" id="KW-1185">Reference proteome</keyword>
<dbReference type="PANTHER" id="PTHR35008:SF4">
    <property type="entry name" value="BLL4482 PROTEIN"/>
    <property type="match status" value="1"/>
</dbReference>
<evidence type="ECO:0000256" key="3">
    <source>
        <dbReference type="ARBA" id="ARBA00023004"/>
    </source>
</evidence>
<dbReference type="PROSITE" id="PS51007">
    <property type="entry name" value="CYTC"/>
    <property type="match status" value="1"/>
</dbReference>
<dbReference type="RefSeq" id="WP_013214828.1">
    <property type="nucleotide sequence ID" value="NC_014313.1"/>
</dbReference>
<protein>
    <submittedName>
        <fullName evidence="7">Cytochrome c class I</fullName>
    </submittedName>
</protein>
<dbReference type="KEGG" id="hdn:Hden_0795"/>
<dbReference type="GO" id="GO:0009055">
    <property type="term" value="F:electron transfer activity"/>
    <property type="evidence" value="ECO:0007669"/>
    <property type="project" value="InterPro"/>
</dbReference>
<dbReference type="HOGENOM" id="CLU_1774904_0_0_5"/>
<evidence type="ECO:0000313" key="8">
    <source>
        <dbReference type="Proteomes" id="UP000002033"/>
    </source>
</evidence>
<dbReference type="Gene3D" id="1.10.760.10">
    <property type="entry name" value="Cytochrome c-like domain"/>
    <property type="match status" value="1"/>
</dbReference>
<accession>D8JTQ1</accession>
<sequence precursor="true">MVFAPKVLACAAAVLAIAAVAFHANAEDSETSATTTTQTGINPFEGKPDAIEKGKSIYSNTCLFCHGANGMGARAPNLVKGMFRPNGGADDEIIFGVILGGRPGTIMGSFEGTLTTDEIWEVMAYLRAEARTQALQKGKKKRIPNP</sequence>
<keyword evidence="5" id="KW-0732">Signal</keyword>
<dbReference type="AlphaFoldDB" id="D8JTQ1"/>
<feature type="domain" description="Cytochrome c" evidence="6">
    <location>
        <begin position="49"/>
        <end position="130"/>
    </location>
</feature>
<reference evidence="8" key="1">
    <citation type="journal article" date="2011" name="J. Bacteriol.">
        <title>Genome sequences of eight morphologically diverse alphaproteobacteria.</title>
        <authorList>
            <consortium name="US DOE Joint Genome Institute"/>
            <person name="Brown P.J."/>
            <person name="Kysela D.T."/>
            <person name="Buechlein A."/>
            <person name="Hemmerich C."/>
            <person name="Brun Y.V."/>
        </authorList>
    </citation>
    <scope>NUCLEOTIDE SEQUENCE [LARGE SCALE GENOMIC DNA]</scope>
    <source>
        <strain evidence="8">ATCC 51888 / DSM 1869 / NCIB 11706 / TK 0415</strain>
    </source>
</reference>
<feature type="signal peptide" evidence="5">
    <location>
        <begin position="1"/>
        <end position="26"/>
    </location>
</feature>
<dbReference type="STRING" id="582899.Hden_0795"/>
<dbReference type="InterPro" id="IPR009056">
    <property type="entry name" value="Cyt_c-like_dom"/>
</dbReference>
<evidence type="ECO:0000256" key="1">
    <source>
        <dbReference type="ARBA" id="ARBA00022617"/>
    </source>
</evidence>
<keyword evidence="2 4" id="KW-0479">Metal-binding</keyword>
<dbReference type="OrthoDB" id="122295at2"/>
<dbReference type="Pfam" id="PF13442">
    <property type="entry name" value="Cytochrome_CBB3"/>
    <property type="match status" value="1"/>
</dbReference>
<dbReference type="Proteomes" id="UP000002033">
    <property type="component" value="Chromosome"/>
</dbReference>
<evidence type="ECO:0000313" key="7">
    <source>
        <dbReference type="EMBL" id="ADJ22613.1"/>
    </source>
</evidence>
<dbReference type="eggNOG" id="COG2010">
    <property type="taxonomic scope" value="Bacteria"/>
</dbReference>
<evidence type="ECO:0000256" key="4">
    <source>
        <dbReference type="PROSITE-ProRule" id="PRU00433"/>
    </source>
</evidence>
<evidence type="ECO:0000256" key="2">
    <source>
        <dbReference type="ARBA" id="ARBA00022723"/>
    </source>
</evidence>
<keyword evidence="1 4" id="KW-0349">Heme</keyword>
<dbReference type="EMBL" id="CP002083">
    <property type="protein sequence ID" value="ADJ22613.1"/>
    <property type="molecule type" value="Genomic_DNA"/>
</dbReference>
<feature type="chain" id="PRO_5003116228" evidence="5">
    <location>
        <begin position="27"/>
        <end position="146"/>
    </location>
</feature>
<proteinExistence type="predicted"/>
<dbReference type="InterPro" id="IPR036909">
    <property type="entry name" value="Cyt_c-like_dom_sf"/>
</dbReference>
<dbReference type="InterPro" id="IPR051459">
    <property type="entry name" value="Cytochrome_c-type_DH"/>
</dbReference>
<evidence type="ECO:0000256" key="5">
    <source>
        <dbReference type="SAM" id="SignalP"/>
    </source>
</evidence>
<evidence type="ECO:0000259" key="6">
    <source>
        <dbReference type="PROSITE" id="PS51007"/>
    </source>
</evidence>
<dbReference type="GO" id="GO:0046872">
    <property type="term" value="F:metal ion binding"/>
    <property type="evidence" value="ECO:0007669"/>
    <property type="project" value="UniProtKB-KW"/>
</dbReference>
<dbReference type="GO" id="GO:0020037">
    <property type="term" value="F:heme binding"/>
    <property type="evidence" value="ECO:0007669"/>
    <property type="project" value="InterPro"/>
</dbReference>
<dbReference type="PANTHER" id="PTHR35008">
    <property type="entry name" value="BLL4482 PROTEIN-RELATED"/>
    <property type="match status" value="1"/>
</dbReference>
<keyword evidence="3 4" id="KW-0408">Iron</keyword>
<organism evidence="7 8">
    <name type="scientific">Hyphomicrobium denitrificans (strain ATCC 51888 / DSM 1869 / NCIMB 11706 / TK 0415)</name>
    <dbReference type="NCBI Taxonomy" id="582899"/>
    <lineage>
        <taxon>Bacteria</taxon>
        <taxon>Pseudomonadati</taxon>
        <taxon>Pseudomonadota</taxon>
        <taxon>Alphaproteobacteria</taxon>
        <taxon>Hyphomicrobiales</taxon>
        <taxon>Hyphomicrobiaceae</taxon>
        <taxon>Hyphomicrobium</taxon>
    </lineage>
</organism>
<dbReference type="SUPFAM" id="SSF46626">
    <property type="entry name" value="Cytochrome c"/>
    <property type="match status" value="1"/>
</dbReference>
<name>D8JTQ1_HYPDA</name>